<dbReference type="Proteomes" id="UP000273252">
    <property type="component" value="Unassembled WGS sequence"/>
</dbReference>
<proteinExistence type="predicted"/>
<reference evidence="1 2" key="1">
    <citation type="submission" date="2018-08" db="EMBL/GenBank/DDBJ databases">
        <title>Vibrio isolated from the Eastern China Marginal Seas.</title>
        <authorList>
            <person name="Li Y."/>
        </authorList>
    </citation>
    <scope>NUCLEOTIDE SEQUENCE [LARGE SCALE GENOMIC DNA]</scope>
    <source>
        <strain evidence="1 2">BEI233</strain>
    </source>
</reference>
<dbReference type="SUPFAM" id="SSF52540">
    <property type="entry name" value="P-loop containing nucleoside triphosphate hydrolases"/>
    <property type="match status" value="1"/>
</dbReference>
<keyword evidence="2" id="KW-1185">Reference proteome</keyword>
<dbReference type="AlphaFoldDB" id="A0A3A6QI29"/>
<comment type="caution">
    <text evidence="1">The sequence shown here is derived from an EMBL/GenBank/DDBJ whole genome shotgun (WGS) entry which is preliminary data.</text>
</comment>
<organism evidence="1 2">
    <name type="scientific">Vibrio sinensis</name>
    <dbReference type="NCBI Taxonomy" id="2302434"/>
    <lineage>
        <taxon>Bacteria</taxon>
        <taxon>Pseudomonadati</taxon>
        <taxon>Pseudomonadota</taxon>
        <taxon>Gammaproteobacteria</taxon>
        <taxon>Vibrionales</taxon>
        <taxon>Vibrionaceae</taxon>
        <taxon>Vibrio</taxon>
    </lineage>
</organism>
<dbReference type="InterPro" id="IPR027417">
    <property type="entry name" value="P-loop_NTPase"/>
</dbReference>
<gene>
    <name evidence="1" type="ORF">DZ860_20275</name>
</gene>
<accession>A0A3A6QI29</accession>
<dbReference type="EMBL" id="QVMU01000028">
    <property type="protein sequence ID" value="RJX66482.1"/>
    <property type="molecule type" value="Genomic_DNA"/>
</dbReference>
<dbReference type="PANTHER" id="PTHR32309:SF31">
    <property type="entry name" value="CAPSULAR EXOPOLYSACCHARIDE FAMILY"/>
    <property type="match status" value="1"/>
</dbReference>
<dbReference type="InterPro" id="IPR050445">
    <property type="entry name" value="Bact_polysacc_biosynth/exp"/>
</dbReference>
<dbReference type="Gene3D" id="3.40.50.300">
    <property type="entry name" value="P-loop containing nucleotide triphosphate hydrolases"/>
    <property type="match status" value="1"/>
</dbReference>
<sequence>MTIPATLFPVEQIFMETQQKQCRSICITACDTGDGVTSVATALTERFLLAGYSTLLVDLNLNNPAFHNSALVHKTNDELTHWIEHHKTHHIYTGVTVPNQTGSLIAYRDPDFLKNNLNKWLATYDRIVIDTSPILHATNDNIPANTVALSCDAALLVVRTGHNTSSQLAQASAYLDNDQIQLLGTILNTYQQPSLGQEMVRELKRIPFVPTRWRKKLNHYLLNSPLLNSLA</sequence>
<evidence type="ECO:0000313" key="2">
    <source>
        <dbReference type="Proteomes" id="UP000273252"/>
    </source>
</evidence>
<dbReference type="Pfam" id="PF13500">
    <property type="entry name" value="AAA_26"/>
    <property type="match status" value="1"/>
</dbReference>
<dbReference type="PANTHER" id="PTHR32309">
    <property type="entry name" value="TYROSINE-PROTEIN KINASE"/>
    <property type="match status" value="1"/>
</dbReference>
<protein>
    <submittedName>
        <fullName evidence="1">Chromosome partitioning protein ParA</fullName>
    </submittedName>
</protein>
<name>A0A3A6QI29_9VIBR</name>
<dbReference type="OrthoDB" id="5812594at2"/>
<evidence type="ECO:0000313" key="1">
    <source>
        <dbReference type="EMBL" id="RJX66482.1"/>
    </source>
</evidence>